<feature type="signal peptide" evidence="5">
    <location>
        <begin position="1"/>
        <end position="23"/>
    </location>
</feature>
<dbReference type="Gene3D" id="2.60.120.290">
    <property type="entry name" value="Spermadhesin, CUB domain"/>
    <property type="match status" value="1"/>
</dbReference>
<dbReference type="SUPFAM" id="SSF56436">
    <property type="entry name" value="C-type lectin-like"/>
    <property type="match status" value="1"/>
</dbReference>
<dbReference type="FunCoup" id="G0M768">
    <property type="interactions" value="19"/>
</dbReference>
<keyword evidence="9" id="KW-1185">Reference proteome</keyword>
<dbReference type="HOGENOM" id="CLU_655939_0_0_1"/>
<dbReference type="CDD" id="cd00041">
    <property type="entry name" value="CUB"/>
    <property type="match status" value="1"/>
</dbReference>
<dbReference type="PROSITE" id="PS01180">
    <property type="entry name" value="CUB"/>
    <property type="match status" value="1"/>
</dbReference>
<dbReference type="InterPro" id="IPR016187">
    <property type="entry name" value="CTDL_fold"/>
</dbReference>
<dbReference type="eggNOG" id="ENOG502SA00">
    <property type="taxonomic scope" value="Eukaryota"/>
</dbReference>
<dbReference type="SUPFAM" id="SSF49854">
    <property type="entry name" value="Spermadhesin, CUB domain"/>
    <property type="match status" value="1"/>
</dbReference>
<gene>
    <name evidence="8" type="ORF">CAEBREN_00344</name>
</gene>
<dbReference type="OrthoDB" id="7357196at2759"/>
<evidence type="ECO:0000256" key="3">
    <source>
        <dbReference type="SAM" id="MobiDB-lite"/>
    </source>
</evidence>
<keyword evidence="4" id="KW-1133">Transmembrane helix</keyword>
<proteinExistence type="predicted"/>
<dbReference type="InParanoid" id="G0M768"/>
<dbReference type="InterPro" id="IPR000859">
    <property type="entry name" value="CUB_dom"/>
</dbReference>
<dbReference type="AlphaFoldDB" id="G0M768"/>
<keyword evidence="4" id="KW-0472">Membrane</keyword>
<name>G0M768_CAEBE</name>
<keyword evidence="1" id="KW-1015">Disulfide bond</keyword>
<evidence type="ECO:0000313" key="8">
    <source>
        <dbReference type="EMBL" id="EGT30220.1"/>
    </source>
</evidence>
<dbReference type="InterPro" id="IPR001304">
    <property type="entry name" value="C-type_lectin-like"/>
</dbReference>
<comment type="caution">
    <text evidence="2">Lacks conserved residue(s) required for the propagation of feature annotation.</text>
</comment>
<dbReference type="Pfam" id="PF00059">
    <property type="entry name" value="Lectin_C"/>
    <property type="match status" value="1"/>
</dbReference>
<feature type="region of interest" description="Disordered" evidence="3">
    <location>
        <begin position="353"/>
        <end position="408"/>
    </location>
</feature>
<dbReference type="Gene3D" id="3.10.100.10">
    <property type="entry name" value="Mannose-Binding Protein A, subunit A"/>
    <property type="match status" value="1"/>
</dbReference>
<dbReference type="SMART" id="SM00034">
    <property type="entry name" value="CLECT"/>
    <property type="match status" value="1"/>
</dbReference>
<dbReference type="PANTHER" id="PTHR46908">
    <property type="entry name" value="CUBILIN-LIKE PROTEIN"/>
    <property type="match status" value="1"/>
</dbReference>
<dbReference type="Proteomes" id="UP000008068">
    <property type="component" value="Unassembled WGS sequence"/>
</dbReference>
<evidence type="ECO:0000256" key="1">
    <source>
        <dbReference type="ARBA" id="ARBA00023157"/>
    </source>
</evidence>
<dbReference type="InterPro" id="IPR052129">
    <property type="entry name" value="Spermadhesin-Link_domain"/>
</dbReference>
<dbReference type="PROSITE" id="PS50041">
    <property type="entry name" value="C_TYPE_LECTIN_2"/>
    <property type="match status" value="1"/>
</dbReference>
<feature type="transmembrane region" description="Helical" evidence="4">
    <location>
        <begin position="308"/>
        <end position="333"/>
    </location>
</feature>
<dbReference type="SMART" id="SM00042">
    <property type="entry name" value="CUB"/>
    <property type="match status" value="1"/>
</dbReference>
<dbReference type="STRING" id="135651.G0M768"/>
<accession>G0M768</accession>
<dbReference type="Pfam" id="PF00431">
    <property type="entry name" value="CUB"/>
    <property type="match status" value="1"/>
</dbReference>
<evidence type="ECO:0000256" key="2">
    <source>
        <dbReference type="PROSITE-ProRule" id="PRU00059"/>
    </source>
</evidence>
<keyword evidence="5" id="KW-0732">Signal</keyword>
<dbReference type="CDD" id="cd00037">
    <property type="entry name" value="CLECT"/>
    <property type="match status" value="1"/>
</dbReference>
<evidence type="ECO:0000256" key="4">
    <source>
        <dbReference type="SAM" id="Phobius"/>
    </source>
</evidence>
<sequence>MRTRPWPYWFSILYVFCSSEVVAQDSNTCSGTVVLNATKQIQYLTTPNYGTSYKYPPFLDCKFLIKAPDKARISIEIIDMEMEPRIFDDCSDYVGFSEENVEKNISTLTTLCEDSHKRQFLSASNAITVIFHTDQLVENRGARLSYRYYDITSCPPDWTELSNHTCVRIETNQKLDWIGAQKRCLEQQSNLITFSNIEKANELQEKYESINMKLWIGNNDALVEGKLVDFTNKEAPRLSKVGHAVLIDNNEDNDCMVLQFQEADEFRMDQCQNYNGYICEMEKNGSSVLYPPPVKEIQEGTNMRAGQYTLWLLLFLIGILFLTVLAFLCFMCWKHKEGARIHTESTTIQQNAFMSDSSQRVEHSRSSAGASNNIPVSNDVNRTSRSSPVTVPIENNTRAPPKKFPMAPVPNRLPMNEEISGSEPAVETAILGGDEDIETVSAAPKPQPRTLPPMPAREGTFHSINTREGSTMRTRRNKELFERPVMNVLDNVSAISLDEFWSNKKS</sequence>
<evidence type="ECO:0000313" key="9">
    <source>
        <dbReference type="Proteomes" id="UP000008068"/>
    </source>
</evidence>
<feature type="compositionally biased region" description="Pro residues" evidence="3">
    <location>
        <begin position="445"/>
        <end position="455"/>
    </location>
</feature>
<dbReference type="PANTHER" id="PTHR46908:SF8">
    <property type="entry name" value="C-TYPE LECTIN DOMAIN-CONTAINING PROTEIN"/>
    <property type="match status" value="1"/>
</dbReference>
<organism evidence="9">
    <name type="scientific">Caenorhabditis brenneri</name>
    <name type="common">Nematode worm</name>
    <dbReference type="NCBI Taxonomy" id="135651"/>
    <lineage>
        <taxon>Eukaryota</taxon>
        <taxon>Metazoa</taxon>
        <taxon>Ecdysozoa</taxon>
        <taxon>Nematoda</taxon>
        <taxon>Chromadorea</taxon>
        <taxon>Rhabditida</taxon>
        <taxon>Rhabditina</taxon>
        <taxon>Rhabditomorpha</taxon>
        <taxon>Rhabditoidea</taxon>
        <taxon>Rhabditidae</taxon>
        <taxon>Peloderinae</taxon>
        <taxon>Caenorhabditis</taxon>
    </lineage>
</organism>
<feature type="domain" description="C-type lectin" evidence="7">
    <location>
        <begin position="162"/>
        <end position="280"/>
    </location>
</feature>
<reference evidence="9" key="1">
    <citation type="submission" date="2011-07" db="EMBL/GenBank/DDBJ databases">
        <authorList>
            <consortium name="Caenorhabditis brenneri Sequencing and Analysis Consortium"/>
            <person name="Wilson R.K."/>
        </authorList>
    </citation>
    <scope>NUCLEOTIDE SEQUENCE [LARGE SCALE GENOMIC DNA]</scope>
    <source>
        <strain evidence="9">PB2801</strain>
    </source>
</reference>
<feature type="domain" description="CUB" evidence="6">
    <location>
        <begin position="29"/>
        <end position="149"/>
    </location>
</feature>
<evidence type="ECO:0000256" key="5">
    <source>
        <dbReference type="SAM" id="SignalP"/>
    </source>
</evidence>
<feature type="region of interest" description="Disordered" evidence="3">
    <location>
        <begin position="440"/>
        <end position="461"/>
    </location>
</feature>
<dbReference type="OMA" id="IQQNAFM"/>
<dbReference type="InterPro" id="IPR035914">
    <property type="entry name" value="Sperma_CUB_dom_sf"/>
</dbReference>
<evidence type="ECO:0000259" key="6">
    <source>
        <dbReference type="PROSITE" id="PS01180"/>
    </source>
</evidence>
<keyword evidence="4" id="KW-0812">Transmembrane</keyword>
<evidence type="ECO:0000259" key="7">
    <source>
        <dbReference type="PROSITE" id="PS50041"/>
    </source>
</evidence>
<dbReference type="InterPro" id="IPR016186">
    <property type="entry name" value="C-type_lectin-like/link_sf"/>
</dbReference>
<protein>
    <submittedName>
        <fullName evidence="8">Uncharacterized protein</fullName>
    </submittedName>
</protein>
<feature type="chain" id="PRO_5003403116" evidence="5">
    <location>
        <begin position="24"/>
        <end position="506"/>
    </location>
</feature>
<feature type="compositionally biased region" description="Polar residues" evidence="3">
    <location>
        <begin position="366"/>
        <end position="398"/>
    </location>
</feature>
<dbReference type="EMBL" id="GL379786">
    <property type="protein sequence ID" value="EGT30220.1"/>
    <property type="molecule type" value="Genomic_DNA"/>
</dbReference>